<protein>
    <submittedName>
        <fullName evidence="1">Uncharacterized protein</fullName>
    </submittedName>
</protein>
<accession>A0A448X274</accession>
<evidence type="ECO:0000313" key="2">
    <source>
        <dbReference type="Proteomes" id="UP000784294"/>
    </source>
</evidence>
<organism evidence="1 2">
    <name type="scientific">Protopolystoma xenopodis</name>
    <dbReference type="NCBI Taxonomy" id="117903"/>
    <lineage>
        <taxon>Eukaryota</taxon>
        <taxon>Metazoa</taxon>
        <taxon>Spiralia</taxon>
        <taxon>Lophotrochozoa</taxon>
        <taxon>Platyhelminthes</taxon>
        <taxon>Monogenea</taxon>
        <taxon>Polyopisthocotylea</taxon>
        <taxon>Polystomatidea</taxon>
        <taxon>Polystomatidae</taxon>
        <taxon>Protopolystoma</taxon>
    </lineage>
</organism>
<comment type="caution">
    <text evidence="1">The sequence shown here is derived from an EMBL/GenBank/DDBJ whole genome shotgun (WGS) entry which is preliminary data.</text>
</comment>
<gene>
    <name evidence="1" type="ORF">PXEA_LOCUS19528</name>
</gene>
<name>A0A448X274_9PLAT</name>
<dbReference type="EMBL" id="CAAALY010078052">
    <property type="protein sequence ID" value="VEL26088.1"/>
    <property type="molecule type" value="Genomic_DNA"/>
</dbReference>
<dbReference type="AlphaFoldDB" id="A0A448X274"/>
<sequence length="184" mass="20303">MPRLSAAQPGLDLATCQASLASLVSLASEARDIQLSHARLTRQLSQAASIHGGECSPPRRVPSHEEMGVDFSATGAPCGGIIGAELEEREEDTWRETHGAYAQLAGRFHTSKTYILEFIDRIEATRRRLHACVIFYSEIAVVRSKGFISGSIDKKLLVKESLRLLVLTCIRLWSYLSFTSRESV</sequence>
<keyword evidence="2" id="KW-1185">Reference proteome</keyword>
<dbReference type="Proteomes" id="UP000784294">
    <property type="component" value="Unassembled WGS sequence"/>
</dbReference>
<reference evidence="1" key="1">
    <citation type="submission" date="2018-11" db="EMBL/GenBank/DDBJ databases">
        <authorList>
            <consortium name="Pathogen Informatics"/>
        </authorList>
    </citation>
    <scope>NUCLEOTIDE SEQUENCE</scope>
</reference>
<evidence type="ECO:0000313" key="1">
    <source>
        <dbReference type="EMBL" id="VEL26088.1"/>
    </source>
</evidence>
<proteinExistence type="predicted"/>